<feature type="domain" description="LysM" evidence="1">
    <location>
        <begin position="98"/>
        <end position="152"/>
    </location>
</feature>
<dbReference type="InterPro" id="IPR018392">
    <property type="entry name" value="LysM"/>
</dbReference>
<proteinExistence type="predicted"/>
<dbReference type="InParanoid" id="A0A2J6THU2"/>
<feature type="domain" description="LysM" evidence="1">
    <location>
        <begin position="161"/>
        <end position="206"/>
    </location>
</feature>
<dbReference type="CDD" id="cd00118">
    <property type="entry name" value="LysM"/>
    <property type="match status" value="2"/>
</dbReference>
<dbReference type="Gene3D" id="3.10.350.10">
    <property type="entry name" value="LysM domain"/>
    <property type="match status" value="2"/>
</dbReference>
<evidence type="ECO:0000313" key="3">
    <source>
        <dbReference type="Proteomes" id="UP000235371"/>
    </source>
</evidence>
<dbReference type="AlphaFoldDB" id="A0A2J6THU2"/>
<dbReference type="PANTHER" id="PTHR33734">
    <property type="entry name" value="LYSM DOMAIN-CONTAINING GPI-ANCHORED PROTEIN 2"/>
    <property type="match status" value="1"/>
</dbReference>
<dbReference type="InterPro" id="IPR036779">
    <property type="entry name" value="LysM_dom_sf"/>
</dbReference>
<organism evidence="2 3">
    <name type="scientific">Hyaloscypha bicolor E</name>
    <dbReference type="NCBI Taxonomy" id="1095630"/>
    <lineage>
        <taxon>Eukaryota</taxon>
        <taxon>Fungi</taxon>
        <taxon>Dikarya</taxon>
        <taxon>Ascomycota</taxon>
        <taxon>Pezizomycotina</taxon>
        <taxon>Leotiomycetes</taxon>
        <taxon>Helotiales</taxon>
        <taxon>Hyaloscyphaceae</taxon>
        <taxon>Hyaloscypha</taxon>
        <taxon>Hyaloscypha bicolor</taxon>
    </lineage>
</organism>
<reference evidence="2 3" key="1">
    <citation type="submission" date="2016-04" db="EMBL/GenBank/DDBJ databases">
        <title>A degradative enzymes factory behind the ericoid mycorrhizal symbiosis.</title>
        <authorList>
            <consortium name="DOE Joint Genome Institute"/>
            <person name="Martino E."/>
            <person name="Morin E."/>
            <person name="Grelet G."/>
            <person name="Kuo A."/>
            <person name="Kohler A."/>
            <person name="Daghino S."/>
            <person name="Barry K."/>
            <person name="Choi C."/>
            <person name="Cichocki N."/>
            <person name="Clum A."/>
            <person name="Copeland A."/>
            <person name="Hainaut M."/>
            <person name="Haridas S."/>
            <person name="Labutti K."/>
            <person name="Lindquist E."/>
            <person name="Lipzen A."/>
            <person name="Khouja H.-R."/>
            <person name="Murat C."/>
            <person name="Ohm R."/>
            <person name="Olson A."/>
            <person name="Spatafora J."/>
            <person name="Veneault-Fourrey C."/>
            <person name="Henrissat B."/>
            <person name="Grigoriev I."/>
            <person name="Martin F."/>
            <person name="Perotto S."/>
        </authorList>
    </citation>
    <scope>NUCLEOTIDE SEQUENCE [LARGE SCALE GENOMIC DNA]</scope>
    <source>
        <strain evidence="2 3">E</strain>
    </source>
</reference>
<protein>
    <submittedName>
        <fullName evidence="2">Carbohydrate-binding module family 50 protein</fullName>
    </submittedName>
</protein>
<dbReference type="Proteomes" id="UP000235371">
    <property type="component" value="Unassembled WGS sequence"/>
</dbReference>
<dbReference type="SMART" id="SM00257">
    <property type="entry name" value="LysM"/>
    <property type="match status" value="2"/>
</dbReference>
<sequence>MTSGADRMAQAREINANVPFEIQSGFNDRSINYYHPGTGDFFYYRVYSDNGCAIVQVAASCNCYVSGFDQQLHYLTFDQGADLERSTFNHNARLPPATKHSVKSGDTLLAIAEGDYLDAIAKVYNVTLSAIVALNEQIENPDLIFPGQMIKVPAKGLGDPFCTTVEPGDSLYSIADKWGLTLPSAEAANLLIKDKNLIYPKQVVNVSMYLPVQGNLTSANSCPTCEMDGQAATALTGAKFAMVTAAPKLFTTTVEVGPTATPIVARAPALAGSEGTVENNSWVGNASRKLFRRV</sequence>
<dbReference type="EMBL" id="KZ613783">
    <property type="protein sequence ID" value="PMD62574.1"/>
    <property type="molecule type" value="Genomic_DNA"/>
</dbReference>
<dbReference type="PROSITE" id="PS51782">
    <property type="entry name" value="LYSM"/>
    <property type="match status" value="2"/>
</dbReference>
<evidence type="ECO:0000313" key="2">
    <source>
        <dbReference type="EMBL" id="PMD62574.1"/>
    </source>
</evidence>
<dbReference type="OrthoDB" id="1193027at2759"/>
<dbReference type="PANTHER" id="PTHR33734:SF22">
    <property type="entry name" value="MEMBRANE-BOUND LYTIC MUREIN TRANSGLYCOSYLASE D"/>
    <property type="match status" value="1"/>
</dbReference>
<dbReference type="GeneID" id="36580139"/>
<accession>A0A2J6THU2</accession>
<dbReference type="STRING" id="1095630.A0A2J6THU2"/>
<name>A0A2J6THU2_9HELO</name>
<dbReference type="Pfam" id="PF01476">
    <property type="entry name" value="LysM"/>
    <property type="match status" value="2"/>
</dbReference>
<gene>
    <name evidence="2" type="ORF">K444DRAFT_345211</name>
</gene>
<dbReference type="SUPFAM" id="SSF54106">
    <property type="entry name" value="LysM domain"/>
    <property type="match status" value="2"/>
</dbReference>
<dbReference type="RefSeq" id="XP_024739478.1">
    <property type="nucleotide sequence ID" value="XM_024872058.1"/>
</dbReference>
<keyword evidence="3" id="KW-1185">Reference proteome</keyword>
<evidence type="ECO:0000259" key="1">
    <source>
        <dbReference type="PROSITE" id="PS51782"/>
    </source>
</evidence>